<keyword evidence="7" id="KW-1185">Reference proteome</keyword>
<comment type="pathway">
    <text evidence="5">tRNA modification; tRNA-queuosine biosynthesis.</text>
</comment>
<dbReference type="GO" id="GO:0051075">
    <property type="term" value="F:S-adenosylmethionine:tRNA ribosyltransferase-isomerase activity"/>
    <property type="evidence" value="ECO:0007669"/>
    <property type="project" value="UniProtKB-EC"/>
</dbReference>
<comment type="subcellular location">
    <subcellularLocation>
        <location evidence="5">Cytoplasm</location>
    </subcellularLocation>
</comment>
<dbReference type="InterPro" id="IPR042118">
    <property type="entry name" value="QueA_dom1"/>
</dbReference>
<evidence type="ECO:0000313" key="6">
    <source>
        <dbReference type="EMBL" id="MBD2704927.1"/>
    </source>
</evidence>
<dbReference type="InterPro" id="IPR036100">
    <property type="entry name" value="QueA_sf"/>
</dbReference>
<comment type="caution">
    <text evidence="6">The sequence shown here is derived from an EMBL/GenBank/DDBJ whole genome shotgun (WGS) entry which is preliminary data.</text>
</comment>
<evidence type="ECO:0000256" key="4">
    <source>
        <dbReference type="ARBA" id="ARBA00022785"/>
    </source>
</evidence>
<keyword evidence="4 5" id="KW-0671">Queuosine biosynthesis</keyword>
<dbReference type="PANTHER" id="PTHR30307:SF0">
    <property type="entry name" value="S-ADENOSYLMETHIONINE:TRNA RIBOSYLTRANSFERASE-ISOMERASE"/>
    <property type="match status" value="1"/>
</dbReference>
<comment type="function">
    <text evidence="5">Transfers and isomerizes the ribose moiety from AdoMet to the 7-aminomethyl group of 7-deazaguanine (preQ1-tRNA) to give epoxyqueuosine (oQ-tRNA).</text>
</comment>
<dbReference type="InterPro" id="IPR003699">
    <property type="entry name" value="QueA"/>
</dbReference>
<accession>A0A927AV12</accession>
<evidence type="ECO:0000256" key="3">
    <source>
        <dbReference type="ARBA" id="ARBA00022691"/>
    </source>
</evidence>
<evidence type="ECO:0000256" key="5">
    <source>
        <dbReference type="HAMAP-Rule" id="MF_00113"/>
    </source>
</evidence>
<evidence type="ECO:0000313" key="7">
    <source>
        <dbReference type="Proteomes" id="UP000598820"/>
    </source>
</evidence>
<dbReference type="PANTHER" id="PTHR30307">
    <property type="entry name" value="S-ADENOSYLMETHIONINE:TRNA RIBOSYLTRANSFERASE-ISOMERASE"/>
    <property type="match status" value="1"/>
</dbReference>
<dbReference type="AlphaFoldDB" id="A0A927AV12"/>
<reference evidence="6" key="1">
    <citation type="submission" date="2020-09" db="EMBL/GenBank/DDBJ databases">
        <authorList>
            <person name="Kim M.K."/>
        </authorList>
    </citation>
    <scope>NUCLEOTIDE SEQUENCE</scope>
    <source>
        <strain evidence="6">BT702</strain>
    </source>
</reference>
<dbReference type="Gene3D" id="3.40.1780.10">
    <property type="entry name" value="QueA-like"/>
    <property type="match status" value="2"/>
</dbReference>
<keyword evidence="2 5" id="KW-0808">Transferase</keyword>
<comment type="subunit">
    <text evidence="5">Monomer.</text>
</comment>
<protein>
    <recommendedName>
        <fullName evidence="5">S-adenosylmethionine:tRNA ribosyltransferase-isomerase</fullName>
        <ecNumber evidence="5">2.4.99.17</ecNumber>
    </recommendedName>
    <alternativeName>
        <fullName evidence="5">Queuosine biosynthesis protein QueA</fullName>
    </alternativeName>
</protein>
<evidence type="ECO:0000256" key="2">
    <source>
        <dbReference type="ARBA" id="ARBA00022679"/>
    </source>
</evidence>
<sequence length="421" mass="47243">MTDSELLLTQFQYDLPDERIARFPLAQRDTSKLLVYRSGQISHHQFTELPELLPSDSFLVFNNTKVIPARLHFTKPTGAHIELFLLNPFPSDLPISQAMEATGSAVWQGMIGNRKRWKRDESLTLQGAEGRGHGKHSIALGGIEITASWEDYEQSVVRLSWAPTELTFAQIVQYAGEIPLPPYLKRNVTDADRTTYQTIYSKEEGAVAAPTAGLHFTPAVFDALRSQGVTFDYLTLHVGAGTFQPIKTDDVRQHYMHSEQVVYTKENIQNLLSHLDTIIAVGTTSMRALESLYWIGVRLLRSESTPFVLDQHYAYQIPIEQQPTAEEALQAVLHYVASAEQGSVVAHTGIYVTPGYSFKLCRGLVTNFHQPGSTLILLIAALIGNDWKRVYEEALQNDYRFLSYGDSSLLLPKLKSESVKE</sequence>
<dbReference type="EC" id="2.4.99.17" evidence="5"/>
<dbReference type="HAMAP" id="MF_00113">
    <property type="entry name" value="QueA"/>
    <property type="match status" value="1"/>
</dbReference>
<comment type="similarity">
    <text evidence="5">Belongs to the QueA family.</text>
</comment>
<keyword evidence="3 5" id="KW-0949">S-adenosyl-L-methionine</keyword>
<dbReference type="SUPFAM" id="SSF111337">
    <property type="entry name" value="QueA-like"/>
    <property type="match status" value="1"/>
</dbReference>
<gene>
    <name evidence="5" type="primary">queA</name>
    <name evidence="6" type="ORF">IC229_30120</name>
</gene>
<dbReference type="GO" id="GO:0008616">
    <property type="term" value="P:tRNA queuosine(34) biosynthetic process"/>
    <property type="evidence" value="ECO:0007669"/>
    <property type="project" value="UniProtKB-UniRule"/>
</dbReference>
<dbReference type="EMBL" id="JACWZY010000039">
    <property type="protein sequence ID" value="MBD2704927.1"/>
    <property type="molecule type" value="Genomic_DNA"/>
</dbReference>
<organism evidence="6 7">
    <name type="scientific">Spirosoma profusum</name>
    <dbReference type="NCBI Taxonomy" id="2771354"/>
    <lineage>
        <taxon>Bacteria</taxon>
        <taxon>Pseudomonadati</taxon>
        <taxon>Bacteroidota</taxon>
        <taxon>Cytophagia</taxon>
        <taxon>Cytophagales</taxon>
        <taxon>Cytophagaceae</taxon>
        <taxon>Spirosoma</taxon>
    </lineage>
</organism>
<proteinExistence type="inferred from homology"/>
<comment type="catalytic activity">
    <reaction evidence="5">
        <text>7-aminomethyl-7-carbaguanosine(34) in tRNA + S-adenosyl-L-methionine = epoxyqueuosine(34) in tRNA + adenine + L-methionine + 2 H(+)</text>
        <dbReference type="Rhea" id="RHEA:32155"/>
        <dbReference type="Rhea" id="RHEA-COMP:10342"/>
        <dbReference type="Rhea" id="RHEA-COMP:18582"/>
        <dbReference type="ChEBI" id="CHEBI:15378"/>
        <dbReference type="ChEBI" id="CHEBI:16708"/>
        <dbReference type="ChEBI" id="CHEBI:57844"/>
        <dbReference type="ChEBI" id="CHEBI:59789"/>
        <dbReference type="ChEBI" id="CHEBI:82833"/>
        <dbReference type="ChEBI" id="CHEBI:194443"/>
        <dbReference type="EC" id="2.4.99.17"/>
    </reaction>
</comment>
<dbReference type="Pfam" id="PF02547">
    <property type="entry name" value="Queuosine_synth"/>
    <property type="match status" value="1"/>
</dbReference>
<dbReference type="RefSeq" id="WP_190891882.1">
    <property type="nucleotide sequence ID" value="NZ_JACWZY010000039.1"/>
</dbReference>
<dbReference type="GO" id="GO:0005737">
    <property type="term" value="C:cytoplasm"/>
    <property type="evidence" value="ECO:0007669"/>
    <property type="project" value="UniProtKB-SubCell"/>
</dbReference>
<name>A0A927AV12_9BACT</name>
<keyword evidence="1 5" id="KW-0963">Cytoplasm</keyword>
<evidence type="ECO:0000256" key="1">
    <source>
        <dbReference type="ARBA" id="ARBA00022490"/>
    </source>
</evidence>
<dbReference type="Proteomes" id="UP000598820">
    <property type="component" value="Unassembled WGS sequence"/>
</dbReference>